<organism evidence="18 19">
    <name type="scientific">Strongyloides stercoralis</name>
    <name type="common">Threadworm</name>
    <dbReference type="NCBI Taxonomy" id="6248"/>
    <lineage>
        <taxon>Eukaryota</taxon>
        <taxon>Metazoa</taxon>
        <taxon>Ecdysozoa</taxon>
        <taxon>Nematoda</taxon>
        <taxon>Chromadorea</taxon>
        <taxon>Rhabditida</taxon>
        <taxon>Tylenchina</taxon>
        <taxon>Panagrolaimomorpha</taxon>
        <taxon>Strongyloidoidea</taxon>
        <taxon>Strongyloididae</taxon>
        <taxon>Strongyloides</taxon>
    </lineage>
</organism>
<dbReference type="InterPro" id="IPR035984">
    <property type="entry name" value="Acyl-CoA-binding_sf"/>
</dbReference>
<dbReference type="PROSITE" id="PS00880">
    <property type="entry name" value="ACB_1"/>
    <property type="match status" value="1"/>
</dbReference>
<keyword evidence="12" id="KW-0628">Postsynaptic cell membrane</keyword>
<dbReference type="Pfam" id="PF02932">
    <property type="entry name" value="Neur_chan_memb"/>
    <property type="match status" value="1"/>
</dbReference>
<keyword evidence="9 16" id="KW-0472">Membrane</keyword>
<feature type="transmembrane region" description="Helical" evidence="16">
    <location>
        <begin position="523"/>
        <end position="542"/>
    </location>
</feature>
<reference evidence="19" key="1">
    <citation type="submission" date="2024-02" db="UniProtKB">
        <authorList>
            <consortium name="WormBaseParasite"/>
        </authorList>
    </citation>
    <scope>IDENTIFICATION</scope>
</reference>
<evidence type="ECO:0000259" key="17">
    <source>
        <dbReference type="PROSITE" id="PS51228"/>
    </source>
</evidence>
<feature type="domain" description="ACB" evidence="17">
    <location>
        <begin position="1"/>
        <end position="88"/>
    </location>
</feature>
<keyword evidence="2" id="KW-0813">Transport</keyword>
<dbReference type="Gene3D" id="1.20.58.390">
    <property type="entry name" value="Neurotransmitter-gated ion-channel transmembrane domain"/>
    <property type="match status" value="2"/>
</dbReference>
<dbReference type="CDD" id="cd18997">
    <property type="entry name" value="LGIC_ECD_nAChR"/>
    <property type="match status" value="1"/>
</dbReference>
<dbReference type="PROSITE" id="PS51228">
    <property type="entry name" value="ACB_2"/>
    <property type="match status" value="1"/>
</dbReference>
<dbReference type="Pfam" id="PF02931">
    <property type="entry name" value="Neur_chan_LBD"/>
    <property type="match status" value="1"/>
</dbReference>
<dbReference type="WBParaSite" id="TCONS_00010467.p1">
    <property type="protein sequence ID" value="TCONS_00010467.p1"/>
    <property type="gene ID" value="XLOC_003618"/>
</dbReference>
<keyword evidence="18" id="KW-1185">Reference proteome</keyword>
<dbReference type="NCBIfam" id="TIGR00860">
    <property type="entry name" value="LIC"/>
    <property type="match status" value="1"/>
</dbReference>
<dbReference type="CDD" id="cd19051">
    <property type="entry name" value="LGIC_TM_cation"/>
    <property type="match status" value="1"/>
</dbReference>
<evidence type="ECO:0000256" key="5">
    <source>
        <dbReference type="ARBA" id="ARBA00022729"/>
    </source>
</evidence>
<evidence type="ECO:0000256" key="1">
    <source>
        <dbReference type="ARBA" id="ARBA00009237"/>
    </source>
</evidence>
<dbReference type="SUPFAM" id="SSF90112">
    <property type="entry name" value="Neurotransmitter-gated ion-channel transmembrane pore"/>
    <property type="match status" value="1"/>
</dbReference>
<dbReference type="InterPro" id="IPR018000">
    <property type="entry name" value="Neurotransmitter_ion_chnl_CS"/>
</dbReference>
<keyword evidence="10" id="KW-1015">Disulfide bond</keyword>
<evidence type="ECO:0000256" key="16">
    <source>
        <dbReference type="SAM" id="Phobius"/>
    </source>
</evidence>
<evidence type="ECO:0000256" key="2">
    <source>
        <dbReference type="ARBA" id="ARBA00022448"/>
    </source>
</evidence>
<dbReference type="PROSITE" id="PS00236">
    <property type="entry name" value="NEUROTR_ION_CHANNEL"/>
    <property type="match status" value="1"/>
</dbReference>
<comment type="subcellular location">
    <subcellularLocation>
        <location evidence="15">Postsynaptic cell membrane</location>
        <topology evidence="15">Multi-pass membrane protein</topology>
    </subcellularLocation>
</comment>
<sequence>LLKMTKFNEAAEQVKHLKSSPTNDELLHLYALFKQATVGNNTTPKPGMLDMKGKAKWNAWNEKKDVSKEDAEAEYISLVESLQLNINNTFTFDKTRTVLLSSMIYYIYISLFKNLMDNLNPMERPVANSSEAVVVKMRFFLQQIMDVDEKNQVVQVNAWIRYIWSDYKLKWNPEEYDNITDIRFNGNTDSIWKPDILLYNSVDEDFDTTYKSNFVVYSNGEITWIPPGILKFSCKIDVTYFPFDNIFCSLKFGSWTYHGLDLELQIDTDDPTATHQMDLSDYVANGEWILVGTPAAREITYYSCCPEPYPTIIFSLHLRRRTMYYSFNLLIPALLITSLSIFGFTLPPDAGEKINLQITILLSEMLFLSMVAEVTPLSEEIPLIGIFFSACMLVISASVVFTVVVLNLHFRNADSHFMSPFIKKIFLNFLPWLFMMRRKGYVFKNGKSYKNPCDSDLKISPPSSVETFNEYVPSTESLKSAQLVLLHRIYVELKEISARIADDDEKEQVENDWKFAAMVVDRVCLIMFTFFLLIFILFFVIASPHWDN</sequence>
<keyword evidence="14" id="KW-0407">Ion channel</keyword>
<dbReference type="GO" id="GO:0045211">
    <property type="term" value="C:postsynaptic membrane"/>
    <property type="evidence" value="ECO:0007669"/>
    <property type="project" value="UniProtKB-SubCell"/>
</dbReference>
<evidence type="ECO:0000256" key="15">
    <source>
        <dbReference type="ARBA" id="ARBA00034104"/>
    </source>
</evidence>
<keyword evidence="8" id="KW-0406">Ion transport</keyword>
<evidence type="ECO:0000256" key="12">
    <source>
        <dbReference type="ARBA" id="ARBA00023257"/>
    </source>
</evidence>
<evidence type="ECO:0000256" key="7">
    <source>
        <dbReference type="ARBA" id="ARBA00023018"/>
    </source>
</evidence>
<dbReference type="GO" id="GO:0005230">
    <property type="term" value="F:extracellular ligand-gated monoatomic ion channel activity"/>
    <property type="evidence" value="ECO:0007669"/>
    <property type="project" value="InterPro"/>
</dbReference>
<keyword evidence="11" id="KW-0675">Receptor</keyword>
<evidence type="ECO:0000256" key="11">
    <source>
        <dbReference type="ARBA" id="ARBA00023170"/>
    </source>
</evidence>
<dbReference type="InterPro" id="IPR038050">
    <property type="entry name" value="Neuro_actylchol_rec"/>
</dbReference>
<dbReference type="FunFam" id="2.70.170.10:FF:000016">
    <property type="entry name" value="Nicotinic acetylcholine receptor subunit"/>
    <property type="match status" value="1"/>
</dbReference>
<dbReference type="InterPro" id="IPR006029">
    <property type="entry name" value="Neurotrans-gated_channel_TM"/>
</dbReference>
<dbReference type="GO" id="GO:0004888">
    <property type="term" value="F:transmembrane signaling receptor activity"/>
    <property type="evidence" value="ECO:0007669"/>
    <property type="project" value="InterPro"/>
</dbReference>
<dbReference type="GO" id="GO:0007268">
    <property type="term" value="P:chemical synaptic transmission"/>
    <property type="evidence" value="ECO:0007669"/>
    <property type="project" value="UniProtKB-ARBA"/>
</dbReference>
<dbReference type="PANTHER" id="PTHR18945">
    <property type="entry name" value="NEUROTRANSMITTER GATED ION CHANNEL"/>
    <property type="match status" value="1"/>
</dbReference>
<dbReference type="InterPro" id="IPR000582">
    <property type="entry name" value="Acyl-CoA-binding_protein"/>
</dbReference>
<evidence type="ECO:0000313" key="18">
    <source>
        <dbReference type="Proteomes" id="UP000035681"/>
    </source>
</evidence>
<keyword evidence="7" id="KW-0770">Synapse</keyword>
<proteinExistence type="inferred from homology"/>
<keyword evidence="6 16" id="KW-1133">Transmembrane helix</keyword>
<evidence type="ECO:0000256" key="9">
    <source>
        <dbReference type="ARBA" id="ARBA00023136"/>
    </source>
</evidence>
<evidence type="ECO:0000256" key="3">
    <source>
        <dbReference type="ARBA" id="ARBA00022475"/>
    </source>
</evidence>
<evidence type="ECO:0000256" key="4">
    <source>
        <dbReference type="ARBA" id="ARBA00022692"/>
    </source>
</evidence>
<dbReference type="SUPFAM" id="SSF47027">
    <property type="entry name" value="Acyl-CoA binding protein"/>
    <property type="match status" value="1"/>
</dbReference>
<protein>
    <recommendedName>
        <fullName evidence="17">ACB domain-containing protein</fullName>
    </recommendedName>
</protein>
<dbReference type="InterPro" id="IPR006202">
    <property type="entry name" value="Neur_chan_lig-bd"/>
</dbReference>
<dbReference type="GO" id="GO:0000062">
    <property type="term" value="F:fatty-acyl-CoA binding"/>
    <property type="evidence" value="ECO:0007669"/>
    <property type="project" value="InterPro"/>
</dbReference>
<feature type="transmembrane region" description="Helical" evidence="16">
    <location>
        <begin position="354"/>
        <end position="371"/>
    </location>
</feature>
<accession>A0AAF5DFD6</accession>
<dbReference type="Gene3D" id="1.20.80.10">
    <property type="match status" value="1"/>
</dbReference>
<name>A0AAF5DFD6_STRER</name>
<feature type="transmembrane region" description="Helical" evidence="16">
    <location>
        <begin position="323"/>
        <end position="342"/>
    </location>
</feature>
<keyword evidence="13" id="KW-1071">Ligand-gated ion channel</keyword>
<comment type="similarity">
    <text evidence="1">Belongs to the ligand-gated ion channel (TC 1.A.9) family. Acetylcholine receptor (TC 1.A.9.1) subfamily.</text>
</comment>
<keyword evidence="3" id="KW-1003">Cell membrane</keyword>
<dbReference type="AlphaFoldDB" id="A0AAF5DFD6"/>
<dbReference type="InterPro" id="IPR006201">
    <property type="entry name" value="Neur_channel"/>
</dbReference>
<feature type="transmembrane region" description="Helical" evidence="16">
    <location>
        <begin position="417"/>
        <end position="435"/>
    </location>
</feature>
<dbReference type="PRINTS" id="PR00689">
    <property type="entry name" value="ACOABINDINGP"/>
</dbReference>
<dbReference type="InterPro" id="IPR014352">
    <property type="entry name" value="FERM/acyl-CoA-bd_prot_sf"/>
</dbReference>
<dbReference type="InterPro" id="IPR022408">
    <property type="entry name" value="Acyl-CoA-binding_prot_CS"/>
</dbReference>
<dbReference type="SUPFAM" id="SSF63712">
    <property type="entry name" value="Nicotinic receptor ligand binding domain-like"/>
    <property type="match status" value="1"/>
</dbReference>
<evidence type="ECO:0000256" key="8">
    <source>
        <dbReference type="ARBA" id="ARBA00023065"/>
    </source>
</evidence>
<feature type="transmembrane region" description="Helical" evidence="16">
    <location>
        <begin position="383"/>
        <end position="405"/>
    </location>
</feature>
<dbReference type="Pfam" id="PF00887">
    <property type="entry name" value="ACBP"/>
    <property type="match status" value="1"/>
</dbReference>
<keyword evidence="4 16" id="KW-0812">Transmembrane</keyword>
<evidence type="ECO:0000256" key="10">
    <source>
        <dbReference type="ARBA" id="ARBA00023157"/>
    </source>
</evidence>
<dbReference type="Proteomes" id="UP000035681">
    <property type="component" value="Unplaced"/>
</dbReference>
<evidence type="ECO:0000256" key="6">
    <source>
        <dbReference type="ARBA" id="ARBA00022989"/>
    </source>
</evidence>
<dbReference type="InterPro" id="IPR036719">
    <property type="entry name" value="Neuro-gated_channel_TM_sf"/>
</dbReference>
<evidence type="ECO:0000256" key="13">
    <source>
        <dbReference type="ARBA" id="ARBA00023286"/>
    </source>
</evidence>
<dbReference type="InterPro" id="IPR036734">
    <property type="entry name" value="Neur_chan_lig-bd_sf"/>
</dbReference>
<dbReference type="Gene3D" id="2.70.170.10">
    <property type="entry name" value="Neurotransmitter-gated ion-channel ligand-binding domain"/>
    <property type="match status" value="1"/>
</dbReference>
<keyword evidence="5" id="KW-0732">Signal</keyword>
<evidence type="ECO:0000256" key="14">
    <source>
        <dbReference type="ARBA" id="ARBA00023303"/>
    </source>
</evidence>
<evidence type="ECO:0000313" key="19">
    <source>
        <dbReference type="WBParaSite" id="TCONS_00010467.p1"/>
    </source>
</evidence>
<dbReference type="FunFam" id="1.20.58.390:FF:000043">
    <property type="entry name" value="AcetylCholine Receptor"/>
    <property type="match status" value="1"/>
</dbReference>
<dbReference type="CDD" id="cd00435">
    <property type="entry name" value="ACBP"/>
    <property type="match status" value="1"/>
</dbReference>